<evidence type="ECO:0008006" key="3">
    <source>
        <dbReference type="Google" id="ProtNLM"/>
    </source>
</evidence>
<organism evidence="1 2">
    <name type="scientific">Paxillus rubicundulus Ve08.2h10</name>
    <dbReference type="NCBI Taxonomy" id="930991"/>
    <lineage>
        <taxon>Eukaryota</taxon>
        <taxon>Fungi</taxon>
        <taxon>Dikarya</taxon>
        <taxon>Basidiomycota</taxon>
        <taxon>Agaricomycotina</taxon>
        <taxon>Agaricomycetes</taxon>
        <taxon>Agaricomycetidae</taxon>
        <taxon>Boletales</taxon>
        <taxon>Paxilineae</taxon>
        <taxon>Paxillaceae</taxon>
        <taxon>Paxillus</taxon>
    </lineage>
</organism>
<keyword evidence="2" id="KW-1185">Reference proteome</keyword>
<dbReference type="Proteomes" id="UP000054538">
    <property type="component" value="Unassembled WGS sequence"/>
</dbReference>
<protein>
    <recommendedName>
        <fullName evidence="3">Tc1-like transposase DDE domain-containing protein</fullName>
    </recommendedName>
</protein>
<evidence type="ECO:0000313" key="2">
    <source>
        <dbReference type="Proteomes" id="UP000054538"/>
    </source>
</evidence>
<evidence type="ECO:0000313" key="1">
    <source>
        <dbReference type="EMBL" id="KIK79327.1"/>
    </source>
</evidence>
<reference evidence="1 2" key="1">
    <citation type="submission" date="2014-04" db="EMBL/GenBank/DDBJ databases">
        <authorList>
            <consortium name="DOE Joint Genome Institute"/>
            <person name="Kuo A."/>
            <person name="Kohler A."/>
            <person name="Jargeat P."/>
            <person name="Nagy L.G."/>
            <person name="Floudas D."/>
            <person name="Copeland A."/>
            <person name="Barry K.W."/>
            <person name="Cichocki N."/>
            <person name="Veneault-Fourrey C."/>
            <person name="LaButti K."/>
            <person name="Lindquist E.A."/>
            <person name="Lipzen A."/>
            <person name="Lundell T."/>
            <person name="Morin E."/>
            <person name="Murat C."/>
            <person name="Sun H."/>
            <person name="Tunlid A."/>
            <person name="Henrissat B."/>
            <person name="Grigoriev I.V."/>
            <person name="Hibbett D.S."/>
            <person name="Martin F."/>
            <person name="Nordberg H.P."/>
            <person name="Cantor M.N."/>
            <person name="Hua S.X."/>
        </authorList>
    </citation>
    <scope>NUCLEOTIDE SEQUENCE [LARGE SCALE GENOMIC DNA]</scope>
    <source>
        <strain evidence="1 2">Ve08.2h10</strain>
    </source>
</reference>
<sequence length="57" mass="6579">CEFLPPYSPDFNLIQLAFLAMKNGDYTRLAMTELSDEEIYISLLRALYIITPMDIFG</sequence>
<dbReference type="AlphaFoldDB" id="A0A0D0C8T7"/>
<reference evidence="2" key="2">
    <citation type="submission" date="2015-01" db="EMBL/GenBank/DDBJ databases">
        <title>Evolutionary Origins and Diversification of the Mycorrhizal Mutualists.</title>
        <authorList>
            <consortium name="DOE Joint Genome Institute"/>
            <consortium name="Mycorrhizal Genomics Consortium"/>
            <person name="Kohler A."/>
            <person name="Kuo A."/>
            <person name="Nagy L.G."/>
            <person name="Floudas D."/>
            <person name="Copeland A."/>
            <person name="Barry K.W."/>
            <person name="Cichocki N."/>
            <person name="Veneault-Fourrey C."/>
            <person name="LaButti K."/>
            <person name="Lindquist E.A."/>
            <person name="Lipzen A."/>
            <person name="Lundell T."/>
            <person name="Morin E."/>
            <person name="Murat C."/>
            <person name="Riley R."/>
            <person name="Ohm R."/>
            <person name="Sun H."/>
            <person name="Tunlid A."/>
            <person name="Henrissat B."/>
            <person name="Grigoriev I.V."/>
            <person name="Hibbett D.S."/>
            <person name="Martin F."/>
        </authorList>
    </citation>
    <scope>NUCLEOTIDE SEQUENCE [LARGE SCALE GENOMIC DNA]</scope>
    <source>
        <strain evidence="2">Ve08.2h10</strain>
    </source>
</reference>
<name>A0A0D0C8T7_9AGAM</name>
<dbReference type="InParanoid" id="A0A0D0C8T7"/>
<dbReference type="HOGENOM" id="CLU_056788_12_1_1"/>
<proteinExistence type="predicted"/>
<feature type="non-terminal residue" evidence="1">
    <location>
        <position position="57"/>
    </location>
</feature>
<dbReference type="EMBL" id="KN826307">
    <property type="protein sequence ID" value="KIK79327.1"/>
    <property type="molecule type" value="Genomic_DNA"/>
</dbReference>
<gene>
    <name evidence="1" type="ORF">PAXRUDRAFT_161525</name>
</gene>
<accession>A0A0D0C8T7</accession>
<dbReference type="STRING" id="930991.A0A0D0C8T7"/>
<dbReference type="OrthoDB" id="2266637at2759"/>